<evidence type="ECO:0000313" key="2">
    <source>
        <dbReference type="Proteomes" id="UP000002640"/>
    </source>
</evidence>
<sequence>MALPMTQLLRAAKLRAGGQLTQIVTCNPKSLEDALVKQFQQLGEALGVTEVGEAMAQQHYSRLQQLKEQDRVFVDSNGRKAKVLMVEWLEPLFLGTEGWMREIVEATWWRTWRMGEKWTWWSWHYPATGYSVMAAYILTERQVCCGNGCRHCPYGHANVKDPSRRKNALAGNVFLQPRRRSRGFAKGSPGGQKLWPEGADAGSDAQNDLVVMFWSGGKDSFLALGALYESYAVEQKPMPRVVLLTTIDPKTNVVPIQDIPSQTIAAEAEALELPLCLVAVGLGDEYTAALRNALRDIPEQMKRTKKSSKSPEQNGTTPSVSALVFGDLHLDDISIQQCTPTVKKTVLQY</sequence>
<dbReference type="Proteomes" id="UP000002640">
    <property type="component" value="Unassembled WGS sequence"/>
</dbReference>
<dbReference type="GeneID" id="20637746"/>
<evidence type="ECO:0008006" key="3">
    <source>
        <dbReference type="Google" id="ProtNLM"/>
    </source>
</evidence>
<evidence type="ECO:0000313" key="1">
    <source>
        <dbReference type="EMBL" id="EGZ04567.1"/>
    </source>
</evidence>
<dbReference type="InterPro" id="IPR051030">
    <property type="entry name" value="Vitamin_B12-ABC_binding"/>
</dbReference>
<dbReference type="PANTHER" id="PTHR42860">
    <property type="entry name" value="VITAMIN B12-BINDING PROTEIN"/>
    <property type="match status" value="1"/>
</dbReference>
<dbReference type="SUPFAM" id="SSF52402">
    <property type="entry name" value="Adenine nucleotide alpha hydrolases-like"/>
    <property type="match status" value="1"/>
</dbReference>
<dbReference type="InterPro" id="IPR014729">
    <property type="entry name" value="Rossmann-like_a/b/a_fold"/>
</dbReference>
<organism evidence="1 2">
    <name type="scientific">Phytophthora sojae (strain P6497)</name>
    <name type="common">Soybean stem and root rot agent</name>
    <name type="synonym">Phytophthora megasperma f. sp. glycines</name>
    <dbReference type="NCBI Taxonomy" id="1094619"/>
    <lineage>
        <taxon>Eukaryota</taxon>
        <taxon>Sar</taxon>
        <taxon>Stramenopiles</taxon>
        <taxon>Oomycota</taxon>
        <taxon>Peronosporomycetes</taxon>
        <taxon>Peronosporales</taxon>
        <taxon>Peronosporaceae</taxon>
        <taxon>Phytophthora</taxon>
    </lineage>
</organism>
<protein>
    <recommendedName>
        <fullName evidence="3">Diphthine--ammonia ligase</fullName>
    </recommendedName>
</protein>
<dbReference type="RefSeq" id="XP_009540005.1">
    <property type="nucleotide sequence ID" value="XM_009541710.1"/>
</dbReference>
<gene>
    <name evidence="1" type="ORF">PHYSODRAFT_247690</name>
</gene>
<dbReference type="EMBL" id="JH159179">
    <property type="protein sequence ID" value="EGZ04567.1"/>
    <property type="molecule type" value="Genomic_DNA"/>
</dbReference>
<dbReference type="InterPro" id="IPR040807">
    <property type="entry name" value="DUF5522"/>
</dbReference>
<dbReference type="InParanoid" id="G5AIV4"/>
<dbReference type="PANTHER" id="PTHR42860:SF1">
    <property type="entry name" value="VITAMIN B12-BINDING PROTEIN"/>
    <property type="match status" value="1"/>
</dbReference>
<feature type="non-terminal residue" evidence="1">
    <location>
        <position position="349"/>
    </location>
</feature>
<dbReference type="KEGG" id="psoj:PHYSODRAFT_247690"/>
<name>G5AIV4_PHYSP</name>
<reference evidence="1 2" key="1">
    <citation type="journal article" date="2006" name="Science">
        <title>Phytophthora genome sequences uncover evolutionary origins and mechanisms of pathogenesis.</title>
        <authorList>
            <person name="Tyler B.M."/>
            <person name="Tripathy S."/>
            <person name="Zhang X."/>
            <person name="Dehal P."/>
            <person name="Jiang R.H."/>
            <person name="Aerts A."/>
            <person name="Arredondo F.D."/>
            <person name="Baxter L."/>
            <person name="Bensasson D."/>
            <person name="Beynon J.L."/>
            <person name="Chapman J."/>
            <person name="Damasceno C.M."/>
            <person name="Dorrance A.E."/>
            <person name="Dou D."/>
            <person name="Dickerman A.W."/>
            <person name="Dubchak I.L."/>
            <person name="Garbelotto M."/>
            <person name="Gijzen M."/>
            <person name="Gordon S.G."/>
            <person name="Govers F."/>
            <person name="Grunwald N.J."/>
            <person name="Huang W."/>
            <person name="Ivors K.L."/>
            <person name="Jones R.W."/>
            <person name="Kamoun S."/>
            <person name="Krampis K."/>
            <person name="Lamour K.H."/>
            <person name="Lee M.K."/>
            <person name="McDonald W.H."/>
            <person name="Medina M."/>
            <person name="Meijer H.J."/>
            <person name="Nordberg E.K."/>
            <person name="Maclean D.J."/>
            <person name="Ospina-Giraldo M.D."/>
            <person name="Morris P.F."/>
            <person name="Phuntumart V."/>
            <person name="Putnam N.H."/>
            <person name="Rash S."/>
            <person name="Rose J.K."/>
            <person name="Sakihama Y."/>
            <person name="Salamov A.A."/>
            <person name="Savidor A."/>
            <person name="Scheuring C.F."/>
            <person name="Smith B.M."/>
            <person name="Sobral B.W."/>
            <person name="Terry A."/>
            <person name="Torto-Alalibo T.A."/>
            <person name="Win J."/>
            <person name="Xu Z."/>
            <person name="Zhang H."/>
            <person name="Grigoriev I.V."/>
            <person name="Rokhsar D.S."/>
            <person name="Boore J.L."/>
        </authorList>
    </citation>
    <scope>NUCLEOTIDE SEQUENCE [LARGE SCALE GENOMIC DNA]</scope>
    <source>
        <strain evidence="1 2">P6497</strain>
    </source>
</reference>
<keyword evidence="2" id="KW-1185">Reference proteome</keyword>
<proteinExistence type="predicted"/>
<dbReference type="Gene3D" id="3.40.50.620">
    <property type="entry name" value="HUPs"/>
    <property type="match status" value="1"/>
</dbReference>
<accession>G5AIV4</accession>
<dbReference type="Pfam" id="PF17653">
    <property type="entry name" value="DUF5522"/>
    <property type="match status" value="1"/>
</dbReference>
<dbReference type="AlphaFoldDB" id="G5AIV4"/>